<evidence type="ECO:0000313" key="10">
    <source>
        <dbReference type="EMBL" id="HIU51583.1"/>
    </source>
</evidence>
<reference evidence="10" key="2">
    <citation type="journal article" date="2021" name="PeerJ">
        <title>Extensive microbial diversity within the chicken gut microbiome revealed by metagenomics and culture.</title>
        <authorList>
            <person name="Gilroy R."/>
            <person name="Ravi A."/>
            <person name="Getino M."/>
            <person name="Pursley I."/>
            <person name="Horton D.L."/>
            <person name="Alikhan N.F."/>
            <person name="Baker D."/>
            <person name="Gharbi K."/>
            <person name="Hall N."/>
            <person name="Watson M."/>
            <person name="Adriaenssens E.M."/>
            <person name="Foster-Nyarko E."/>
            <person name="Jarju S."/>
            <person name="Secka A."/>
            <person name="Antonio M."/>
            <person name="Oren A."/>
            <person name="Chaudhuri R.R."/>
            <person name="La Ragione R."/>
            <person name="Hildebrand F."/>
            <person name="Pallen M.J."/>
        </authorList>
    </citation>
    <scope>NUCLEOTIDE SEQUENCE</scope>
    <source>
        <strain evidence="10">CHK195-15760</strain>
    </source>
</reference>
<evidence type="ECO:0000313" key="11">
    <source>
        <dbReference type="Proteomes" id="UP000824093"/>
    </source>
</evidence>
<feature type="transmembrane region" description="Helical" evidence="7">
    <location>
        <begin position="539"/>
        <end position="556"/>
    </location>
</feature>
<feature type="domain" description="ABC3 transporter permease C-terminal" evidence="8">
    <location>
        <begin position="941"/>
        <end position="1056"/>
    </location>
</feature>
<evidence type="ECO:0000259" key="8">
    <source>
        <dbReference type="Pfam" id="PF02687"/>
    </source>
</evidence>
<feature type="domain" description="MacB-like periplasmic core" evidence="9">
    <location>
        <begin position="24"/>
        <end position="213"/>
    </location>
</feature>
<feature type="transmembrane region" description="Helical" evidence="7">
    <location>
        <begin position="632"/>
        <end position="656"/>
    </location>
</feature>
<dbReference type="InterPro" id="IPR038766">
    <property type="entry name" value="Membrane_comp_ABC_pdt"/>
</dbReference>
<dbReference type="Pfam" id="PF12704">
    <property type="entry name" value="MacB_PCD"/>
    <property type="match status" value="2"/>
</dbReference>
<feature type="transmembrane region" description="Helical" evidence="7">
    <location>
        <begin position="937"/>
        <end position="957"/>
    </location>
</feature>
<gene>
    <name evidence="10" type="ORF">IAB70_03035</name>
</gene>
<keyword evidence="6" id="KW-0175">Coiled coil</keyword>
<dbReference type="Pfam" id="PF02687">
    <property type="entry name" value="FtsX"/>
    <property type="match status" value="2"/>
</dbReference>
<reference evidence="10" key="1">
    <citation type="submission" date="2020-10" db="EMBL/GenBank/DDBJ databases">
        <authorList>
            <person name="Gilroy R."/>
        </authorList>
    </citation>
    <scope>NUCLEOTIDE SEQUENCE</scope>
    <source>
        <strain evidence="10">CHK195-15760</strain>
    </source>
</reference>
<evidence type="ECO:0000256" key="3">
    <source>
        <dbReference type="ARBA" id="ARBA00022692"/>
    </source>
</evidence>
<evidence type="ECO:0000259" key="9">
    <source>
        <dbReference type="Pfam" id="PF12704"/>
    </source>
</evidence>
<feature type="domain" description="MacB-like periplasmic core" evidence="9">
    <location>
        <begin position="707"/>
        <end position="896"/>
    </location>
</feature>
<name>A0A9D1M0H9_9FIRM</name>
<feature type="transmembrane region" description="Helical" evidence="7">
    <location>
        <begin position="992"/>
        <end position="1012"/>
    </location>
</feature>
<keyword evidence="2" id="KW-1003">Cell membrane</keyword>
<evidence type="ECO:0000256" key="1">
    <source>
        <dbReference type="ARBA" id="ARBA00004651"/>
    </source>
</evidence>
<feature type="transmembrane region" description="Helical" evidence="7">
    <location>
        <begin position="584"/>
        <end position="612"/>
    </location>
</feature>
<organism evidence="10 11">
    <name type="scientific">Candidatus Merdicola faecigallinarum</name>
    <dbReference type="NCBI Taxonomy" id="2840862"/>
    <lineage>
        <taxon>Bacteria</taxon>
        <taxon>Bacillati</taxon>
        <taxon>Bacillota</taxon>
        <taxon>Clostridia</taxon>
        <taxon>Candidatus Merdicola</taxon>
    </lineage>
</organism>
<dbReference type="GO" id="GO:0005886">
    <property type="term" value="C:plasma membrane"/>
    <property type="evidence" value="ECO:0007669"/>
    <property type="project" value="UniProtKB-SubCell"/>
</dbReference>
<dbReference type="PANTHER" id="PTHR30287:SF1">
    <property type="entry name" value="INNER MEMBRANE PROTEIN"/>
    <property type="match status" value="1"/>
</dbReference>
<dbReference type="Proteomes" id="UP000824093">
    <property type="component" value="Unassembled WGS sequence"/>
</dbReference>
<feature type="transmembrane region" description="Helical" evidence="7">
    <location>
        <begin position="1032"/>
        <end position="1054"/>
    </location>
</feature>
<dbReference type="PANTHER" id="PTHR30287">
    <property type="entry name" value="MEMBRANE COMPONENT OF PREDICTED ABC SUPERFAMILY METABOLITE UPTAKE TRANSPORTER"/>
    <property type="match status" value="1"/>
</dbReference>
<comment type="caution">
    <text evidence="10">The sequence shown here is derived from an EMBL/GenBank/DDBJ whole genome shotgun (WGS) entry which is preliminary data.</text>
</comment>
<feature type="transmembrane region" description="Helical" evidence="7">
    <location>
        <begin position="705"/>
        <end position="725"/>
    </location>
</feature>
<proteinExistence type="predicted"/>
<evidence type="ECO:0000256" key="7">
    <source>
        <dbReference type="SAM" id="Phobius"/>
    </source>
</evidence>
<protein>
    <submittedName>
        <fullName evidence="10">ABC transporter permease</fullName>
    </submittedName>
</protein>
<keyword evidence="5 7" id="KW-0472">Membrane</keyword>
<comment type="subcellular location">
    <subcellularLocation>
        <location evidence="1">Cell membrane</location>
        <topology evidence="1">Multi-pass membrane protein</topology>
    </subcellularLocation>
</comment>
<accession>A0A9D1M0H9</accession>
<feature type="coiled-coil region" evidence="6">
    <location>
        <begin position="239"/>
        <end position="510"/>
    </location>
</feature>
<dbReference type="EMBL" id="DVNH01000021">
    <property type="protein sequence ID" value="HIU51583.1"/>
    <property type="molecule type" value="Genomic_DNA"/>
</dbReference>
<evidence type="ECO:0000256" key="4">
    <source>
        <dbReference type="ARBA" id="ARBA00022989"/>
    </source>
</evidence>
<evidence type="ECO:0000256" key="6">
    <source>
        <dbReference type="SAM" id="Coils"/>
    </source>
</evidence>
<dbReference type="AlphaFoldDB" id="A0A9D1M0H9"/>
<feature type="domain" description="ABC3 transporter permease C-terminal" evidence="8">
    <location>
        <begin position="539"/>
        <end position="653"/>
    </location>
</feature>
<keyword evidence="3 7" id="KW-0812">Transmembrane</keyword>
<feature type="transmembrane region" description="Helical" evidence="7">
    <location>
        <begin position="20"/>
        <end position="36"/>
    </location>
</feature>
<evidence type="ECO:0000256" key="2">
    <source>
        <dbReference type="ARBA" id="ARBA00022475"/>
    </source>
</evidence>
<evidence type="ECO:0000256" key="5">
    <source>
        <dbReference type="ARBA" id="ARBA00023136"/>
    </source>
</evidence>
<dbReference type="InterPro" id="IPR025857">
    <property type="entry name" value="MacB_PCD"/>
</dbReference>
<sequence length="1067" mass="121731">MKALHKDSLKEIKNTYKRFISILVIVLLGVGFFAGIKATSPDMKKTVDSYFDEKQVMDFEVLSTMGLVEKDIDAIEELEEVEKAEGSYSKDVIVKVDQKEIVVKIHSILAELNQLELKEGELPKTEAECVVEANFLKDTGKKIGDIIQIEEEDEFFKTKEFKIVGVVQSPLYISRERGSTKLGSGQISSYLYVPKKAISSKVYTEAYIKMKGGTELLCYEDEYKDKVEEVAKKLETVGEKRKKQRYQEIKQEAEESLQEGQEEFDTKKIEAENQIKEAEDKIVQGEAKLKTVEQQLIDGESQVKSNKTKVEKEWRNAEKALNDAEAKIQEKETEISKGKEELIIKEAEAQAAIGQIDTGIAAMESNVVSLEEQKKKLEEMGQDVSQIQMQIDQLKETINQSKAKKQEISSQIEGAKQKIEKGEEAIVIAKQDLGTQKANLEKGKKQAQSEINAVEKKLQEGREEVKKSQEKLQKGKEELEVQKVEAEKQLQEAQNKLDEAKKQIEELEKPEWYVLDRETNVGYVSYIQDTDRIANIGKVFPVVFFIVAALISLTSMTRMVEEQRTEIGTLKALGYQKGQIASKYILYAFLGTIIGGIIGMTIGFQILPKLIFDIYSMMYELPKIHLEFNWNYAIVGMGIAFLCTVGSTIYSCIAELRSTPATLMRPKAPKMGKKVLLEKIPFIWKRLKFTQKVTVRNIFRYKKRVLMTIIGILGCTALMVAGFGLRDSVSKMIPTQYGEVFLYDLSLSFKEDVSEEDVNQEIEQLNSMTEIENILKVNMQAVEITDRENNQEIQLIIPEKVEEFDQYVDLENRTSKETYQLNQDGIVITEKLAKLLEIKKGDSITIQNSDEKQAKVQVIGITKNYLMHYIYMSPEYYQKIFDEDIQYHSIFAKTISLSDDEEENLGKNILKNESISDVTFTSATESLFNDVMDNMTLVVWILIISAGLLAFVVLYNLSNVNISERIRELATIKVLGFYDKEVYKYIARETTILTFIGILLGLLAGYFLNMFIIKTCELDILMFDTRMHFTSYLYAGILTIIFTMIVNIVTYFALKKIDMIESLKSVE</sequence>
<dbReference type="InterPro" id="IPR003838">
    <property type="entry name" value="ABC3_permease_C"/>
</dbReference>
<keyword evidence="4 7" id="KW-1133">Transmembrane helix</keyword>